<dbReference type="AlphaFoldDB" id="A0A840DA93"/>
<evidence type="ECO:0000256" key="1">
    <source>
        <dbReference type="SAM" id="Phobius"/>
    </source>
</evidence>
<organism evidence="2 3">
    <name type="scientific">Bacteroides reticulotermitis</name>
    <dbReference type="NCBI Taxonomy" id="1133319"/>
    <lineage>
        <taxon>Bacteria</taxon>
        <taxon>Pseudomonadati</taxon>
        <taxon>Bacteroidota</taxon>
        <taxon>Bacteroidia</taxon>
        <taxon>Bacteroidales</taxon>
        <taxon>Bacteroidaceae</taxon>
        <taxon>Bacteroides</taxon>
    </lineage>
</organism>
<accession>A0A840DA93</accession>
<keyword evidence="1" id="KW-0812">Transmembrane</keyword>
<dbReference type="EMBL" id="JACIER010000014">
    <property type="protein sequence ID" value="MBB4045312.1"/>
    <property type="molecule type" value="Genomic_DNA"/>
</dbReference>
<name>A0A840DA93_9BACE</name>
<evidence type="ECO:0000313" key="3">
    <source>
        <dbReference type="Proteomes" id="UP000560658"/>
    </source>
</evidence>
<gene>
    <name evidence="2" type="ORF">GGR06_003124</name>
</gene>
<keyword evidence="3" id="KW-1185">Reference proteome</keyword>
<comment type="caution">
    <text evidence="2">The sequence shown here is derived from an EMBL/GenBank/DDBJ whole genome shotgun (WGS) entry which is preliminary data.</text>
</comment>
<keyword evidence="1" id="KW-0472">Membrane</keyword>
<evidence type="ECO:0000313" key="2">
    <source>
        <dbReference type="EMBL" id="MBB4045312.1"/>
    </source>
</evidence>
<proteinExistence type="predicted"/>
<reference evidence="2" key="1">
    <citation type="submission" date="2020-08" db="EMBL/GenBank/DDBJ databases">
        <title>Genomic Encyclopedia of Type Strains, Phase IV (KMG-IV): sequencing the most valuable type-strain genomes for metagenomic binning, comparative biology and taxonomic classification.</title>
        <authorList>
            <person name="Goeker M."/>
        </authorList>
    </citation>
    <scope>NUCLEOTIDE SEQUENCE [LARGE SCALE GENOMIC DNA]</scope>
    <source>
        <strain evidence="2">DSM 105720</strain>
    </source>
</reference>
<protein>
    <submittedName>
        <fullName evidence="2">Uncharacterized protein</fullName>
    </submittedName>
</protein>
<keyword evidence="1" id="KW-1133">Transmembrane helix</keyword>
<sequence length="43" mass="4853">MCIFNSSALSGNCKYTHPTQNVYYAKPIYSIFPLGYVAYLVLT</sequence>
<dbReference type="Proteomes" id="UP000560658">
    <property type="component" value="Unassembled WGS sequence"/>
</dbReference>
<feature type="transmembrane region" description="Helical" evidence="1">
    <location>
        <begin position="24"/>
        <end position="42"/>
    </location>
</feature>